<keyword evidence="7" id="KW-1185">Reference proteome</keyword>
<dbReference type="Proteomes" id="UP000264056">
    <property type="component" value="Unassembled WGS sequence"/>
</dbReference>
<evidence type="ECO:0000313" key="2">
    <source>
        <dbReference type="EMBL" id="AXQ79553.1"/>
    </source>
</evidence>
<keyword evidence="1" id="KW-0472">Membrane</keyword>
<keyword evidence="1" id="KW-1133">Transmembrane helix</keyword>
<evidence type="ECO:0000313" key="7">
    <source>
        <dbReference type="Proteomes" id="UP000264056"/>
    </source>
</evidence>
<evidence type="ECO:0000313" key="5">
    <source>
        <dbReference type="Proteomes" id="UP000246115"/>
    </source>
</evidence>
<feature type="transmembrane region" description="Helical" evidence="1">
    <location>
        <begin position="166"/>
        <end position="188"/>
    </location>
</feature>
<evidence type="ECO:0000313" key="6">
    <source>
        <dbReference type="Proteomes" id="UP000262901"/>
    </source>
</evidence>
<name>A0A372KMP4_9STRE</name>
<sequence length="193" mass="22286">MKYFTSIIIPWLSTMFIIWILTPPSQPSWIKHLVFLITMLLQLICFFIILKLQLFQKSEVQREPFFGLTEKLYTITIFTAFAVYIKGLWALTPDTDPVWIKHVFLGLGLAVFAGLTLYFAFKKVDELPDDRFYTNLAKAACFTLLLVLLSFIVLSLVTFFRPFTLTAGMVLIFSAAMIFIFDLAFYVFEKRGG</sequence>
<evidence type="ECO:0000313" key="3">
    <source>
        <dbReference type="EMBL" id="RFU51468.1"/>
    </source>
</evidence>
<feature type="transmembrane region" description="Helical" evidence="1">
    <location>
        <begin position="142"/>
        <end position="160"/>
    </location>
</feature>
<dbReference type="AlphaFoldDB" id="A0A372KMP4"/>
<dbReference type="Proteomes" id="UP000246115">
    <property type="component" value="Chromosome"/>
</dbReference>
<gene>
    <name evidence="2" type="ORF">DDV21_011020</name>
    <name evidence="3" type="ORF">DDV22_03075</name>
    <name evidence="4" type="ORF">DDV23_04170</name>
</gene>
<feature type="transmembrane region" description="Helical" evidence="1">
    <location>
        <begin position="72"/>
        <end position="91"/>
    </location>
</feature>
<reference evidence="3 7" key="1">
    <citation type="submission" date="2018-08" db="EMBL/GenBank/DDBJ databases">
        <title>Draft genome of Streptococcus sp .nov. Z2.</title>
        <authorList>
            <person name="Tian Z."/>
        </authorList>
    </citation>
    <scope>NUCLEOTIDE SEQUENCE [LARGE SCALE GENOMIC DNA]</scope>
    <source>
        <strain evidence="3 7">Z2</strain>
    </source>
</reference>
<dbReference type="Proteomes" id="UP000262901">
    <property type="component" value="Unassembled WGS sequence"/>
</dbReference>
<dbReference type="OrthoDB" id="2217499at2"/>
<dbReference type="EMBL" id="QVQZ01000006">
    <property type="protein sequence ID" value="RFU53551.1"/>
    <property type="molecule type" value="Genomic_DNA"/>
</dbReference>
<feature type="transmembrane region" description="Helical" evidence="1">
    <location>
        <begin position="7"/>
        <end position="23"/>
    </location>
</feature>
<reference evidence="5" key="3">
    <citation type="submission" date="2018-08" db="EMBL/GenBank/DDBJ databases">
        <title>Streptococcus chenjunshii sp. nov., isolated from stools sample of the Tibetan antelope in the Qinghai-Tibet plateau, China.</title>
        <authorList>
            <person name="Tian Z."/>
        </authorList>
    </citation>
    <scope>NUCLEOTIDE SEQUENCE [LARGE SCALE GENOMIC DNA]</scope>
    <source>
        <strain evidence="5">Z15</strain>
    </source>
</reference>
<reference evidence="2" key="4">
    <citation type="journal article" date="2019" name="Int. J. Syst. Evol. Microbiol.">
        <title>Streptococcus chenjunshii sp. nov. isolated from feces of Tibetan antelopes.</title>
        <authorList>
            <person name="Tian Z."/>
            <person name="Lu S."/>
            <person name="Jin D."/>
            <person name="Yang J."/>
            <person name="Pu J."/>
            <person name="Lai X.H."/>
            <person name="Bai X.N."/>
            <person name="Wu X.M."/>
            <person name="Li J."/>
            <person name="Wang S."/>
            <person name="Xu J."/>
        </authorList>
    </citation>
    <scope>NUCLEOTIDE SEQUENCE</scope>
    <source>
        <strain evidence="2">Z15</strain>
    </source>
</reference>
<proteinExistence type="predicted"/>
<keyword evidence="1" id="KW-0812">Transmembrane</keyword>
<dbReference type="RefSeq" id="WP_116877853.1">
    <property type="nucleotide sequence ID" value="NZ_CP031733.1"/>
</dbReference>
<dbReference type="EMBL" id="CP031733">
    <property type="protein sequence ID" value="AXQ79553.1"/>
    <property type="molecule type" value="Genomic_DNA"/>
</dbReference>
<accession>A0A372KMP4</accession>
<evidence type="ECO:0000256" key="1">
    <source>
        <dbReference type="SAM" id="Phobius"/>
    </source>
</evidence>
<feature type="transmembrane region" description="Helical" evidence="1">
    <location>
        <begin position="29"/>
        <end position="52"/>
    </location>
</feature>
<evidence type="ECO:0000313" key="4">
    <source>
        <dbReference type="EMBL" id="RFU53551.1"/>
    </source>
</evidence>
<dbReference type="KEGG" id="schj:DDV21_011020"/>
<accession>A0A346NEV8</accession>
<reference evidence="4 6" key="2">
    <citation type="submission" date="2018-08" db="EMBL/GenBank/DDBJ databases">
        <title>Draft genome of Streptococcus sp. nov. Z1.</title>
        <authorList>
            <person name="Tian Z."/>
        </authorList>
    </citation>
    <scope>NUCLEOTIDE SEQUENCE [LARGE SCALE GENOMIC DNA]</scope>
    <source>
        <strain evidence="4">Z1</strain>
        <strain evidence="6">Z1(2018)</strain>
    </source>
</reference>
<protein>
    <recommendedName>
        <fullName evidence="8">DUF3796 domain-containing protein</fullName>
    </recommendedName>
</protein>
<evidence type="ECO:0008006" key="8">
    <source>
        <dbReference type="Google" id="ProtNLM"/>
    </source>
</evidence>
<dbReference type="EMBL" id="QVQY01000005">
    <property type="protein sequence ID" value="RFU51468.1"/>
    <property type="molecule type" value="Genomic_DNA"/>
</dbReference>
<organism evidence="4 6">
    <name type="scientific">Streptococcus chenjunshii</name>
    <dbReference type="NCBI Taxonomy" id="2173853"/>
    <lineage>
        <taxon>Bacteria</taxon>
        <taxon>Bacillati</taxon>
        <taxon>Bacillota</taxon>
        <taxon>Bacilli</taxon>
        <taxon>Lactobacillales</taxon>
        <taxon>Streptococcaceae</taxon>
        <taxon>Streptococcus</taxon>
    </lineage>
</organism>
<feature type="transmembrane region" description="Helical" evidence="1">
    <location>
        <begin position="103"/>
        <end position="121"/>
    </location>
</feature>